<feature type="transmembrane region" description="Helical" evidence="1">
    <location>
        <begin position="212"/>
        <end position="231"/>
    </location>
</feature>
<feature type="transmembrane region" description="Helical" evidence="1">
    <location>
        <begin position="34"/>
        <end position="55"/>
    </location>
</feature>
<proteinExistence type="predicted"/>
<sequence length="279" mass="32803">MKKWFFISLILIFNLATRFWRLGMVPPLFDDHYFSVRVISAGLGVITPLILYFYLKKSSAREKFAELSSFIFSLLPSSIIESRIVSPVQFPLFLLLLFLFLASVNKNITFRLALTAFYLIILFYIYPIVLVLIWPLSNLFTLLSFDLLIFHNITFYWGGIREFGLLYLSFLPFLLLGFISLPSIRLTKIFIIPLIVIFLIAFSPTFPESRLFYLTAPFFSMIITSGILYFWENKKISMRLITCLLLFISVYELSQFLHHYHVHYKEDIRTNINKLPTNF</sequence>
<evidence type="ECO:0000313" key="3">
    <source>
        <dbReference type="Proteomes" id="UP000177396"/>
    </source>
</evidence>
<keyword evidence="1" id="KW-0472">Membrane</keyword>
<comment type="caution">
    <text evidence="2">The sequence shown here is derived from an EMBL/GenBank/DDBJ whole genome shotgun (WGS) entry which is preliminary data.</text>
</comment>
<reference evidence="2 3" key="1">
    <citation type="journal article" date="2016" name="Nat. Commun.">
        <title>Thousands of microbial genomes shed light on interconnected biogeochemical processes in an aquifer system.</title>
        <authorList>
            <person name="Anantharaman K."/>
            <person name="Brown C.T."/>
            <person name="Hug L.A."/>
            <person name="Sharon I."/>
            <person name="Castelle C.J."/>
            <person name="Probst A.J."/>
            <person name="Thomas B.C."/>
            <person name="Singh A."/>
            <person name="Wilkins M.J."/>
            <person name="Karaoz U."/>
            <person name="Brodie E.L."/>
            <person name="Williams K.H."/>
            <person name="Hubbard S.S."/>
            <person name="Banfield J.F."/>
        </authorList>
    </citation>
    <scope>NUCLEOTIDE SEQUENCE [LARGE SCALE GENOMIC DNA]</scope>
</reference>
<keyword evidence="1" id="KW-1133">Transmembrane helix</keyword>
<feature type="transmembrane region" description="Helical" evidence="1">
    <location>
        <begin position="238"/>
        <end position="257"/>
    </location>
</feature>
<organism evidence="2 3">
    <name type="scientific">Candidatus Gottesmanbacteria bacterium RBG_16_38_7b</name>
    <dbReference type="NCBI Taxonomy" id="1798372"/>
    <lineage>
        <taxon>Bacteria</taxon>
        <taxon>Candidatus Gottesmaniibacteriota</taxon>
    </lineage>
</organism>
<feature type="transmembrane region" description="Helical" evidence="1">
    <location>
        <begin position="110"/>
        <end position="132"/>
    </location>
</feature>
<evidence type="ECO:0008006" key="4">
    <source>
        <dbReference type="Google" id="ProtNLM"/>
    </source>
</evidence>
<feature type="transmembrane region" description="Helical" evidence="1">
    <location>
        <begin position="164"/>
        <end position="182"/>
    </location>
</feature>
<dbReference type="EMBL" id="MFJB01000039">
    <property type="protein sequence ID" value="OGG00029.1"/>
    <property type="molecule type" value="Genomic_DNA"/>
</dbReference>
<gene>
    <name evidence="2" type="ORF">A2153_05780</name>
</gene>
<feature type="transmembrane region" description="Helical" evidence="1">
    <location>
        <begin position="189"/>
        <end position="206"/>
    </location>
</feature>
<evidence type="ECO:0000256" key="1">
    <source>
        <dbReference type="SAM" id="Phobius"/>
    </source>
</evidence>
<accession>A0A1F5YIJ3</accession>
<protein>
    <recommendedName>
        <fullName evidence="4">Glycosyltransferase RgtA/B/C/D-like domain-containing protein</fullName>
    </recommendedName>
</protein>
<evidence type="ECO:0000313" key="2">
    <source>
        <dbReference type="EMBL" id="OGG00029.1"/>
    </source>
</evidence>
<feature type="transmembrane region" description="Helical" evidence="1">
    <location>
        <begin position="84"/>
        <end position="104"/>
    </location>
</feature>
<dbReference type="AlphaFoldDB" id="A0A1F5YIJ3"/>
<keyword evidence="1" id="KW-0812">Transmembrane</keyword>
<dbReference type="Proteomes" id="UP000177396">
    <property type="component" value="Unassembled WGS sequence"/>
</dbReference>
<name>A0A1F5YIJ3_9BACT</name>